<evidence type="ECO:0000256" key="1">
    <source>
        <dbReference type="ARBA" id="ARBA00023015"/>
    </source>
</evidence>
<sequence length="343" mass="38863">MKKKYVLKDIAKLAGVSIGTVDRVIHNRGRVSAESEKRVKAAIKELHYVPNPVAQSLKNNKVHQIRILLPDPSIDPYWVPCEHGIHEIKDEFKAFDLDIELSYFDPVKVNSFKEAGEAILDQKPDSLLFVPLFEKESVLLMEKLKNSNTLTSTFNSPSNSGVHQFIGQNLFLSGRVAAKLACDHLPSEANVGILHLDESFNNALHMQEKEKGFRAYFEENCPTSKLYTHTWDSSRSKYHLEKLQNDSLVYDILFVTNSKIHPVAMAVHELGLKTKLIGYDLLKENVVCLKEGRIDFLIHQAPKTQASLSLKNVIEHLLFKKPLPETVLLPIEIINSENVDSYL</sequence>
<organism evidence="5 6">
    <name type="scientific">Euzebyella saccharophila</name>
    <dbReference type="NCBI Taxonomy" id="679664"/>
    <lineage>
        <taxon>Bacteria</taxon>
        <taxon>Pseudomonadati</taxon>
        <taxon>Bacteroidota</taxon>
        <taxon>Flavobacteriia</taxon>
        <taxon>Flavobacteriales</taxon>
        <taxon>Flavobacteriaceae</taxon>
        <taxon>Euzebyella</taxon>
    </lineage>
</organism>
<evidence type="ECO:0000256" key="2">
    <source>
        <dbReference type="ARBA" id="ARBA00023125"/>
    </source>
</evidence>
<dbReference type="Gene3D" id="3.40.50.2300">
    <property type="match status" value="2"/>
</dbReference>
<keyword evidence="6" id="KW-1185">Reference proteome</keyword>
<dbReference type="EMBL" id="JBHSAW010000010">
    <property type="protein sequence ID" value="MFC4097240.1"/>
    <property type="molecule type" value="Genomic_DNA"/>
</dbReference>
<dbReference type="SUPFAM" id="SSF47413">
    <property type="entry name" value="lambda repressor-like DNA-binding domains"/>
    <property type="match status" value="1"/>
</dbReference>
<dbReference type="PANTHER" id="PTHR30146">
    <property type="entry name" value="LACI-RELATED TRANSCRIPTIONAL REPRESSOR"/>
    <property type="match status" value="1"/>
</dbReference>
<dbReference type="InterPro" id="IPR028082">
    <property type="entry name" value="Peripla_BP_I"/>
</dbReference>
<dbReference type="InterPro" id="IPR025997">
    <property type="entry name" value="SBP_2_dom"/>
</dbReference>
<dbReference type="PANTHER" id="PTHR30146:SF144">
    <property type="entry name" value="LACI-FAMILY TRANSCRIPTION REGULATOR"/>
    <property type="match status" value="1"/>
</dbReference>
<gene>
    <name evidence="5" type="ORF">ACFOUT_15215</name>
</gene>
<dbReference type="InterPro" id="IPR000843">
    <property type="entry name" value="HTH_LacI"/>
</dbReference>
<keyword evidence="3" id="KW-0804">Transcription</keyword>
<dbReference type="PROSITE" id="PS50932">
    <property type="entry name" value="HTH_LACI_2"/>
    <property type="match status" value="1"/>
</dbReference>
<protein>
    <submittedName>
        <fullName evidence="5">Substrate-binding domain-containing protein</fullName>
    </submittedName>
</protein>
<keyword evidence="2" id="KW-0238">DNA-binding</keyword>
<dbReference type="Pfam" id="PF00356">
    <property type="entry name" value="LacI"/>
    <property type="match status" value="1"/>
</dbReference>
<dbReference type="Proteomes" id="UP001595814">
    <property type="component" value="Unassembled WGS sequence"/>
</dbReference>
<dbReference type="SUPFAM" id="SSF53822">
    <property type="entry name" value="Periplasmic binding protein-like I"/>
    <property type="match status" value="1"/>
</dbReference>
<proteinExistence type="predicted"/>
<dbReference type="InterPro" id="IPR010982">
    <property type="entry name" value="Lambda_DNA-bd_dom_sf"/>
</dbReference>
<dbReference type="CDD" id="cd01392">
    <property type="entry name" value="HTH_LacI"/>
    <property type="match status" value="1"/>
</dbReference>
<feature type="domain" description="HTH lacI-type" evidence="4">
    <location>
        <begin position="7"/>
        <end position="59"/>
    </location>
</feature>
<evidence type="ECO:0000259" key="4">
    <source>
        <dbReference type="PROSITE" id="PS50932"/>
    </source>
</evidence>
<name>A0ABV8JZM9_9FLAO</name>
<evidence type="ECO:0000256" key="3">
    <source>
        <dbReference type="ARBA" id="ARBA00023163"/>
    </source>
</evidence>
<dbReference type="Gene3D" id="1.10.260.40">
    <property type="entry name" value="lambda repressor-like DNA-binding domains"/>
    <property type="match status" value="1"/>
</dbReference>
<evidence type="ECO:0000313" key="6">
    <source>
        <dbReference type="Proteomes" id="UP001595814"/>
    </source>
</evidence>
<keyword evidence="1" id="KW-0805">Transcription regulation</keyword>
<dbReference type="Pfam" id="PF13407">
    <property type="entry name" value="Peripla_BP_4"/>
    <property type="match status" value="1"/>
</dbReference>
<dbReference type="SMART" id="SM00354">
    <property type="entry name" value="HTH_LACI"/>
    <property type="match status" value="1"/>
</dbReference>
<dbReference type="PROSITE" id="PS00356">
    <property type="entry name" value="HTH_LACI_1"/>
    <property type="match status" value="1"/>
</dbReference>
<reference evidence="6" key="1">
    <citation type="journal article" date="2019" name="Int. J. Syst. Evol. Microbiol.">
        <title>The Global Catalogue of Microorganisms (GCM) 10K type strain sequencing project: providing services to taxonomists for standard genome sequencing and annotation.</title>
        <authorList>
            <consortium name="The Broad Institute Genomics Platform"/>
            <consortium name="The Broad Institute Genome Sequencing Center for Infectious Disease"/>
            <person name="Wu L."/>
            <person name="Ma J."/>
        </authorList>
    </citation>
    <scope>NUCLEOTIDE SEQUENCE [LARGE SCALE GENOMIC DNA]</scope>
    <source>
        <strain evidence="6">CECT 7477</strain>
    </source>
</reference>
<evidence type="ECO:0000313" key="5">
    <source>
        <dbReference type="EMBL" id="MFC4097240.1"/>
    </source>
</evidence>
<dbReference type="RefSeq" id="WP_192461940.1">
    <property type="nucleotide sequence ID" value="NZ_JACYFJ010000002.1"/>
</dbReference>
<accession>A0ABV8JZM9</accession>
<comment type="caution">
    <text evidence="5">The sequence shown here is derived from an EMBL/GenBank/DDBJ whole genome shotgun (WGS) entry which is preliminary data.</text>
</comment>